<dbReference type="Pfam" id="PF13366">
    <property type="entry name" value="PDDEXK_3"/>
    <property type="match status" value="1"/>
</dbReference>
<dbReference type="STRING" id="1285242.A6A04_07160"/>
<organism evidence="1 2">
    <name type="scientific">Paramagnetospirillum marisnigri</name>
    <dbReference type="NCBI Taxonomy" id="1285242"/>
    <lineage>
        <taxon>Bacteria</taxon>
        <taxon>Pseudomonadati</taxon>
        <taxon>Pseudomonadota</taxon>
        <taxon>Alphaproteobacteria</taxon>
        <taxon>Rhodospirillales</taxon>
        <taxon>Magnetospirillaceae</taxon>
        <taxon>Paramagnetospirillum</taxon>
    </lineage>
</organism>
<evidence type="ECO:0000313" key="2">
    <source>
        <dbReference type="Proteomes" id="UP000078428"/>
    </source>
</evidence>
<dbReference type="InterPro" id="IPR026350">
    <property type="entry name" value="GxxExxY"/>
</dbReference>
<accession>A0A178MA64</accession>
<dbReference type="OrthoDB" id="7172915at2"/>
<keyword evidence="2" id="KW-1185">Reference proteome</keyword>
<gene>
    <name evidence="1" type="ORF">A6A04_07160</name>
</gene>
<dbReference type="RefSeq" id="WP_068495398.1">
    <property type="nucleotide sequence ID" value="NZ_LWQT01000098.1"/>
</dbReference>
<dbReference type="NCBIfam" id="TIGR04256">
    <property type="entry name" value="GxxExxY"/>
    <property type="match status" value="1"/>
</dbReference>
<proteinExistence type="predicted"/>
<dbReference type="AlphaFoldDB" id="A0A178MA64"/>
<dbReference type="EMBL" id="LWQT01000098">
    <property type="protein sequence ID" value="OAN45660.1"/>
    <property type="molecule type" value="Genomic_DNA"/>
</dbReference>
<protein>
    <submittedName>
        <fullName evidence="1">GxxExxY protein</fullName>
    </submittedName>
</protein>
<sequence length="134" mass="14916">MNTNEHGYGIPPLPPAIEDATSRIIGAAIEVSNVLGSGFLEAVYRRALLKELHLRGLKAEEEVRFVIHYKGDEIGTYVADLVVEDTVIVELKAIESLDRSHTGQVLNYLRASGLLVGMLFNFGKPKLEMKRVRR</sequence>
<name>A0A178MA64_9PROT</name>
<reference evidence="1 2" key="1">
    <citation type="submission" date="2016-04" db="EMBL/GenBank/DDBJ databases">
        <title>Draft genome sequence of freshwater magnetotactic bacteria Magnetospirillum marisnigri SP-1 and Magnetospirillum moscoviense BB-1.</title>
        <authorList>
            <person name="Koziaeva V."/>
            <person name="Dziuba M.V."/>
            <person name="Ivanov T.M."/>
            <person name="Kuznetsov B."/>
            <person name="Grouzdev D.S."/>
        </authorList>
    </citation>
    <scope>NUCLEOTIDE SEQUENCE [LARGE SCALE GENOMIC DNA]</scope>
    <source>
        <strain evidence="1 2">SP-1</strain>
    </source>
</reference>
<comment type="caution">
    <text evidence="1">The sequence shown here is derived from an EMBL/GenBank/DDBJ whole genome shotgun (WGS) entry which is preliminary data.</text>
</comment>
<dbReference type="Proteomes" id="UP000078428">
    <property type="component" value="Unassembled WGS sequence"/>
</dbReference>
<evidence type="ECO:0000313" key="1">
    <source>
        <dbReference type="EMBL" id="OAN45660.1"/>
    </source>
</evidence>